<evidence type="ECO:0000259" key="6">
    <source>
        <dbReference type="PROSITE" id="PS50850"/>
    </source>
</evidence>
<keyword evidence="4 5" id="KW-0472">Membrane</keyword>
<keyword evidence="3 5" id="KW-1133">Transmembrane helix</keyword>
<keyword evidence="2 5" id="KW-0812">Transmembrane</keyword>
<gene>
    <name evidence="7" type="primary">ybjJ_1</name>
    <name evidence="7" type="ORF">POI8812_01853</name>
</gene>
<feature type="transmembrane region" description="Helical" evidence="5">
    <location>
        <begin position="69"/>
        <end position="88"/>
    </location>
</feature>
<feature type="transmembrane region" description="Helical" evidence="5">
    <location>
        <begin position="237"/>
        <end position="258"/>
    </location>
</feature>
<dbReference type="SUPFAM" id="SSF103473">
    <property type="entry name" value="MFS general substrate transporter"/>
    <property type="match status" value="1"/>
</dbReference>
<evidence type="ECO:0000256" key="3">
    <source>
        <dbReference type="ARBA" id="ARBA00022989"/>
    </source>
</evidence>
<dbReference type="PROSITE" id="PS50850">
    <property type="entry name" value="MFS"/>
    <property type="match status" value="1"/>
</dbReference>
<dbReference type="InterPro" id="IPR020846">
    <property type="entry name" value="MFS_dom"/>
</dbReference>
<dbReference type="Pfam" id="PF07690">
    <property type="entry name" value="MFS_1"/>
    <property type="match status" value="1"/>
</dbReference>
<reference evidence="7 8" key="1">
    <citation type="submission" date="2018-03" db="EMBL/GenBank/DDBJ databases">
        <authorList>
            <person name="Keele B.F."/>
        </authorList>
    </citation>
    <scope>NUCLEOTIDE SEQUENCE [LARGE SCALE GENOMIC DNA]</scope>
    <source>
        <strain evidence="7 8">CeCT 8812</strain>
    </source>
</reference>
<feature type="transmembrane region" description="Helical" evidence="5">
    <location>
        <begin position="270"/>
        <end position="288"/>
    </location>
</feature>
<feature type="transmembrane region" description="Helical" evidence="5">
    <location>
        <begin position="198"/>
        <end position="217"/>
    </location>
</feature>
<dbReference type="InterPro" id="IPR011701">
    <property type="entry name" value="MFS"/>
</dbReference>
<comment type="subcellular location">
    <subcellularLocation>
        <location evidence="1">Membrane</location>
        <topology evidence="1">Multi-pass membrane protein</topology>
    </subcellularLocation>
</comment>
<feature type="domain" description="Major facilitator superfamily (MFS) profile" evidence="6">
    <location>
        <begin position="204"/>
        <end position="375"/>
    </location>
</feature>
<feature type="transmembrane region" description="Helical" evidence="5">
    <location>
        <begin position="159"/>
        <end position="177"/>
    </location>
</feature>
<dbReference type="OrthoDB" id="9810941at2"/>
<evidence type="ECO:0000256" key="2">
    <source>
        <dbReference type="ARBA" id="ARBA00022692"/>
    </source>
</evidence>
<protein>
    <submittedName>
        <fullName evidence="7">Inner membrane protein YbjJ</fullName>
    </submittedName>
</protein>
<evidence type="ECO:0000313" key="7">
    <source>
        <dbReference type="EMBL" id="SPF29541.1"/>
    </source>
</evidence>
<evidence type="ECO:0000256" key="1">
    <source>
        <dbReference type="ARBA" id="ARBA00004141"/>
    </source>
</evidence>
<feature type="transmembrane region" description="Helical" evidence="5">
    <location>
        <begin position="94"/>
        <end position="113"/>
    </location>
</feature>
<dbReference type="Gene3D" id="1.20.1250.20">
    <property type="entry name" value="MFS general substrate transporter like domains"/>
    <property type="match status" value="2"/>
</dbReference>
<feature type="transmembrane region" description="Helical" evidence="5">
    <location>
        <begin position="350"/>
        <end position="370"/>
    </location>
</feature>
<sequence length="375" mass="38341">MSAEPTGLRAALLYFGLNGAMFGTWISRIPDVKADLGLSEGELGLLLLCMAIGAVVSFTPAARLAEVFGAARVSGILALLMAVSLTLLSVLPGAWALGVGLLIFGSVGGSMDLTMNSYGSEVEARAKRSRMSLMHGCWSGGFALAAWIGAAATGAQATLFTHFVLISALALAVGSWARANDVASPPADPDTPPAPKVALPRGAMIAVATVNALAFVIEGSILDWGAIHVRETLGGTAVQGSWALSVFATSMLAIRLCGDALIDRFGRQRMALIAGLLTASGLVTMVVLSTPLGVTISLAVCALGMGLIVPLAFSRAGKEKHPSRAIAAVALFGYGGLLTGPVIMGAVGEFYGLTASFTVMAVMAVVILLLSRRLA</sequence>
<evidence type="ECO:0000313" key="8">
    <source>
        <dbReference type="Proteomes" id="UP000244932"/>
    </source>
</evidence>
<evidence type="ECO:0000256" key="5">
    <source>
        <dbReference type="SAM" id="Phobius"/>
    </source>
</evidence>
<name>A0A2R8ABE7_9RHOB</name>
<dbReference type="GO" id="GO:0016020">
    <property type="term" value="C:membrane"/>
    <property type="evidence" value="ECO:0007669"/>
    <property type="project" value="UniProtKB-SubCell"/>
</dbReference>
<accession>A0A2R8ABE7</accession>
<feature type="transmembrane region" description="Helical" evidence="5">
    <location>
        <begin position="12"/>
        <end position="30"/>
    </location>
</feature>
<proteinExistence type="predicted"/>
<feature type="transmembrane region" description="Helical" evidence="5">
    <location>
        <begin position="294"/>
        <end position="313"/>
    </location>
</feature>
<dbReference type="Proteomes" id="UP000244932">
    <property type="component" value="Unassembled WGS sequence"/>
</dbReference>
<dbReference type="PANTHER" id="PTHR23514">
    <property type="entry name" value="BYPASS OF STOP CODON PROTEIN 6"/>
    <property type="match status" value="1"/>
</dbReference>
<dbReference type="GO" id="GO:0022857">
    <property type="term" value="F:transmembrane transporter activity"/>
    <property type="evidence" value="ECO:0007669"/>
    <property type="project" value="InterPro"/>
</dbReference>
<organism evidence="7 8">
    <name type="scientific">Pontivivens insulae</name>
    <dbReference type="NCBI Taxonomy" id="1639689"/>
    <lineage>
        <taxon>Bacteria</taxon>
        <taxon>Pseudomonadati</taxon>
        <taxon>Pseudomonadota</taxon>
        <taxon>Alphaproteobacteria</taxon>
        <taxon>Rhodobacterales</taxon>
        <taxon>Paracoccaceae</taxon>
        <taxon>Pontivivens</taxon>
    </lineage>
</organism>
<dbReference type="RefSeq" id="WP_108782229.1">
    <property type="nucleotide sequence ID" value="NZ_OMKW01000002.1"/>
</dbReference>
<dbReference type="EMBL" id="OMKW01000002">
    <property type="protein sequence ID" value="SPF29541.1"/>
    <property type="molecule type" value="Genomic_DNA"/>
</dbReference>
<dbReference type="PANTHER" id="PTHR23514:SF13">
    <property type="entry name" value="INNER MEMBRANE PROTEIN YBJJ"/>
    <property type="match status" value="1"/>
</dbReference>
<dbReference type="InterPro" id="IPR036259">
    <property type="entry name" value="MFS_trans_sf"/>
</dbReference>
<keyword evidence="8" id="KW-1185">Reference proteome</keyword>
<feature type="transmembrane region" description="Helical" evidence="5">
    <location>
        <begin position="42"/>
        <end position="62"/>
    </location>
</feature>
<dbReference type="InterPro" id="IPR051788">
    <property type="entry name" value="MFS_Transporter"/>
</dbReference>
<dbReference type="AlphaFoldDB" id="A0A2R8ABE7"/>
<feature type="transmembrane region" description="Helical" evidence="5">
    <location>
        <begin position="325"/>
        <end position="344"/>
    </location>
</feature>
<evidence type="ECO:0000256" key="4">
    <source>
        <dbReference type="ARBA" id="ARBA00023136"/>
    </source>
</evidence>
<feature type="transmembrane region" description="Helical" evidence="5">
    <location>
        <begin position="133"/>
        <end position="153"/>
    </location>
</feature>